<dbReference type="Proteomes" id="UP001139263">
    <property type="component" value="Unassembled WGS sequence"/>
</dbReference>
<evidence type="ECO:0000259" key="1">
    <source>
        <dbReference type="PROSITE" id="PS50943"/>
    </source>
</evidence>
<gene>
    <name evidence="2" type="ORF">MM817_00854</name>
</gene>
<accession>A0A9X2ABD4</accession>
<proteinExistence type="predicted"/>
<evidence type="ECO:0000313" key="2">
    <source>
        <dbReference type="EMBL" id="MCI0182589.1"/>
    </source>
</evidence>
<evidence type="ECO:0000313" key="3">
    <source>
        <dbReference type="Proteomes" id="UP001139263"/>
    </source>
</evidence>
<dbReference type="Pfam" id="PF01381">
    <property type="entry name" value="HTH_3"/>
    <property type="match status" value="1"/>
</dbReference>
<dbReference type="InterPro" id="IPR010982">
    <property type="entry name" value="Lambda_DNA-bd_dom_sf"/>
</dbReference>
<dbReference type="SUPFAM" id="SSF47413">
    <property type="entry name" value="lambda repressor-like DNA-binding domains"/>
    <property type="match status" value="1"/>
</dbReference>
<sequence>MSELFAKRLRAYRKLKQMTQYEFAQALGVSVAIVGGLERGTRTPDPGLIRKIETILQVTSADLGLE</sequence>
<keyword evidence="3" id="KW-1185">Reference proteome</keyword>
<dbReference type="PROSITE" id="PS50943">
    <property type="entry name" value="HTH_CROC1"/>
    <property type="match status" value="1"/>
</dbReference>
<organism evidence="2 3">
    <name type="scientific">Sulfoacidibacillus ferrooxidans</name>
    <dbReference type="NCBI Taxonomy" id="2005001"/>
    <lineage>
        <taxon>Bacteria</taxon>
        <taxon>Bacillati</taxon>
        <taxon>Bacillota</taxon>
        <taxon>Bacilli</taxon>
        <taxon>Bacillales</taxon>
        <taxon>Alicyclobacillaceae</taxon>
        <taxon>Sulfoacidibacillus</taxon>
    </lineage>
</organism>
<protein>
    <recommendedName>
        <fullName evidence="1">HTH cro/C1-type domain-containing protein</fullName>
    </recommendedName>
</protein>
<dbReference type="AlphaFoldDB" id="A0A9X2ABD4"/>
<dbReference type="RefSeq" id="WP_241712168.1">
    <property type="nucleotide sequence ID" value="NZ_JALBUF010000001.1"/>
</dbReference>
<dbReference type="Gene3D" id="1.10.260.40">
    <property type="entry name" value="lambda repressor-like DNA-binding domains"/>
    <property type="match status" value="1"/>
</dbReference>
<feature type="domain" description="HTH cro/C1-type" evidence="1">
    <location>
        <begin position="9"/>
        <end position="63"/>
    </location>
</feature>
<name>A0A9X2ABD4_9BACL</name>
<comment type="caution">
    <text evidence="2">The sequence shown here is derived from an EMBL/GenBank/DDBJ whole genome shotgun (WGS) entry which is preliminary data.</text>
</comment>
<dbReference type="CDD" id="cd00093">
    <property type="entry name" value="HTH_XRE"/>
    <property type="match status" value="1"/>
</dbReference>
<dbReference type="EMBL" id="JALBUF010000001">
    <property type="protein sequence ID" value="MCI0182589.1"/>
    <property type="molecule type" value="Genomic_DNA"/>
</dbReference>
<dbReference type="InterPro" id="IPR001387">
    <property type="entry name" value="Cro/C1-type_HTH"/>
</dbReference>
<dbReference type="SMART" id="SM00530">
    <property type="entry name" value="HTH_XRE"/>
    <property type="match status" value="1"/>
</dbReference>
<reference evidence="2" key="1">
    <citation type="submission" date="2022-03" db="EMBL/GenBank/DDBJ databases">
        <title>Draft Genome Sequence of Firmicute Strain S0AB, a Heterotrophic Iron/Sulfur-Oxidizing Extreme Acidophile.</title>
        <authorList>
            <person name="Vergara E."/>
            <person name="Pakostova E."/>
            <person name="Johnson D.B."/>
            <person name="Holmes D.S."/>
        </authorList>
    </citation>
    <scope>NUCLEOTIDE SEQUENCE</scope>
    <source>
        <strain evidence="2">S0AB</strain>
    </source>
</reference>
<dbReference type="GO" id="GO:0003677">
    <property type="term" value="F:DNA binding"/>
    <property type="evidence" value="ECO:0007669"/>
    <property type="project" value="InterPro"/>
</dbReference>